<gene>
    <name evidence="1" type="ordered locus">AXY_21740</name>
</gene>
<dbReference type="STRING" id="698758.AXY_21740"/>
<dbReference type="PATRIC" id="fig|698758.3.peg.2185"/>
<organism evidence="1 2">
    <name type="scientific">Amphibacillus xylanus (strain ATCC 51415 / DSM 6626 / JCM 7361 / LMG 17667 / NBRC 15112 / Ep01)</name>
    <dbReference type="NCBI Taxonomy" id="698758"/>
    <lineage>
        <taxon>Bacteria</taxon>
        <taxon>Bacillati</taxon>
        <taxon>Bacillota</taxon>
        <taxon>Bacilli</taxon>
        <taxon>Bacillales</taxon>
        <taxon>Bacillaceae</taxon>
        <taxon>Amphibacillus</taxon>
    </lineage>
</organism>
<evidence type="ECO:0000313" key="1">
    <source>
        <dbReference type="EMBL" id="BAM48306.1"/>
    </source>
</evidence>
<protein>
    <recommendedName>
        <fullName evidence="3">YpjP-like protein</fullName>
    </recommendedName>
</protein>
<evidence type="ECO:0008006" key="3">
    <source>
        <dbReference type="Google" id="ProtNLM"/>
    </source>
</evidence>
<dbReference type="HOGENOM" id="CLU_117995_0_0_9"/>
<dbReference type="KEGG" id="axl:AXY_21740"/>
<dbReference type="AlphaFoldDB" id="K0J5N1"/>
<evidence type="ECO:0000313" key="2">
    <source>
        <dbReference type="Proteomes" id="UP000006294"/>
    </source>
</evidence>
<accession>K0J5N1</accession>
<sequence length="206" mass="24361">MKLWLKRFFVLIVTIMSLGFYVPPLNLEINADTNGNETESEKKSLDNSTTYIYEPSIYLDEVESYQITETDPVDELIEQAKEQMIQKLGPKIHEQIEDDVKEQVIPNLELVVANLIDTKYADQDFNLSIIENKVSGYGEKIFDLYDEDSEEIIAKFHVRRENRPLDGYWFNFHYHLAQDQFETHYEFADVYWSKDTPPKWMSKKLD</sequence>
<proteinExistence type="predicted"/>
<dbReference type="OrthoDB" id="2435352at2"/>
<dbReference type="eggNOG" id="ENOG502ZV7K">
    <property type="taxonomic scope" value="Bacteria"/>
</dbReference>
<dbReference type="EMBL" id="AP012050">
    <property type="protein sequence ID" value="BAM48306.1"/>
    <property type="molecule type" value="Genomic_DNA"/>
</dbReference>
<dbReference type="Proteomes" id="UP000006294">
    <property type="component" value="Chromosome"/>
</dbReference>
<dbReference type="Pfam" id="PF14005">
    <property type="entry name" value="YpjP"/>
    <property type="match status" value="1"/>
</dbReference>
<name>K0J5N1_AMPXN</name>
<reference evidence="1 2" key="1">
    <citation type="submission" date="2011-01" db="EMBL/GenBank/DDBJ databases">
        <title>Whole genome sequence of Amphibacillus xylinus NBRC 15112.</title>
        <authorList>
            <person name="Nakazawa H."/>
            <person name="Katano Y."/>
            <person name="Nakamura S."/>
            <person name="Sasagawa M."/>
            <person name="Fukada J."/>
            <person name="Arai T."/>
            <person name="Sasakura N."/>
            <person name="Mochizuki D."/>
            <person name="Hosoyama A."/>
            <person name="Harada K."/>
            <person name="Horikawa H."/>
            <person name="Kato Y."/>
            <person name="Harada T."/>
            <person name="Sasaki K."/>
            <person name="Sekiguchi M."/>
            <person name="Hodoyama M."/>
            <person name="Nishiko R."/>
            <person name="Narita H."/>
            <person name="Hanamaki A."/>
            <person name="Hata C."/>
            <person name="Konno Y."/>
            <person name="Niimura Y."/>
            <person name="Yamazaki S."/>
            <person name="Fujita N."/>
        </authorList>
    </citation>
    <scope>NUCLEOTIDE SEQUENCE [LARGE SCALE GENOMIC DNA]</scope>
    <source>
        <strain evidence="2">ATCC 51415 / DSM 6626 / JCM 7361 / LMG 17667 / NBRC 15112 / Ep01</strain>
    </source>
</reference>
<keyword evidence="2" id="KW-1185">Reference proteome</keyword>
<dbReference type="InterPro" id="IPR025616">
    <property type="entry name" value="YpjP"/>
</dbReference>
<dbReference type="RefSeq" id="WP_015010889.1">
    <property type="nucleotide sequence ID" value="NC_018704.1"/>
</dbReference>